<protein>
    <submittedName>
        <fullName evidence="1">Uncharacterized protein</fullName>
    </submittedName>
</protein>
<feature type="non-terminal residue" evidence="1">
    <location>
        <position position="37"/>
    </location>
</feature>
<keyword evidence="2" id="KW-1185">Reference proteome</keyword>
<dbReference type="Proteomes" id="UP000265520">
    <property type="component" value="Unassembled WGS sequence"/>
</dbReference>
<accession>A0A392VPQ2</accession>
<name>A0A392VPQ2_9FABA</name>
<sequence length="37" mass="3920">MEPGSQSLCLAKDLGHDHVACYSDTLNSSSLIQNSTP</sequence>
<proteinExistence type="predicted"/>
<dbReference type="AlphaFoldDB" id="A0A392VPQ2"/>
<dbReference type="EMBL" id="LXQA011219001">
    <property type="protein sequence ID" value="MCI89422.1"/>
    <property type="molecule type" value="Genomic_DNA"/>
</dbReference>
<comment type="caution">
    <text evidence="1">The sequence shown here is derived from an EMBL/GenBank/DDBJ whole genome shotgun (WGS) entry which is preliminary data.</text>
</comment>
<evidence type="ECO:0000313" key="1">
    <source>
        <dbReference type="EMBL" id="MCI89422.1"/>
    </source>
</evidence>
<evidence type="ECO:0000313" key="2">
    <source>
        <dbReference type="Proteomes" id="UP000265520"/>
    </source>
</evidence>
<organism evidence="1 2">
    <name type="scientific">Trifolium medium</name>
    <dbReference type="NCBI Taxonomy" id="97028"/>
    <lineage>
        <taxon>Eukaryota</taxon>
        <taxon>Viridiplantae</taxon>
        <taxon>Streptophyta</taxon>
        <taxon>Embryophyta</taxon>
        <taxon>Tracheophyta</taxon>
        <taxon>Spermatophyta</taxon>
        <taxon>Magnoliopsida</taxon>
        <taxon>eudicotyledons</taxon>
        <taxon>Gunneridae</taxon>
        <taxon>Pentapetalae</taxon>
        <taxon>rosids</taxon>
        <taxon>fabids</taxon>
        <taxon>Fabales</taxon>
        <taxon>Fabaceae</taxon>
        <taxon>Papilionoideae</taxon>
        <taxon>50 kb inversion clade</taxon>
        <taxon>NPAAA clade</taxon>
        <taxon>Hologalegina</taxon>
        <taxon>IRL clade</taxon>
        <taxon>Trifolieae</taxon>
        <taxon>Trifolium</taxon>
    </lineage>
</organism>
<reference evidence="1 2" key="1">
    <citation type="journal article" date="2018" name="Front. Plant Sci.">
        <title>Red Clover (Trifolium pratense) and Zigzag Clover (T. medium) - A Picture of Genomic Similarities and Differences.</title>
        <authorList>
            <person name="Dluhosova J."/>
            <person name="Istvanek J."/>
            <person name="Nedelnik J."/>
            <person name="Repkova J."/>
        </authorList>
    </citation>
    <scope>NUCLEOTIDE SEQUENCE [LARGE SCALE GENOMIC DNA]</scope>
    <source>
        <strain evidence="2">cv. 10/8</strain>
        <tissue evidence="1">Leaf</tissue>
    </source>
</reference>